<protein>
    <recommendedName>
        <fullName evidence="2">CHAT domain-containing protein</fullName>
    </recommendedName>
</protein>
<dbReference type="InterPro" id="IPR011990">
    <property type="entry name" value="TPR-like_helical_dom_sf"/>
</dbReference>
<feature type="region of interest" description="Disordered" evidence="1">
    <location>
        <begin position="1170"/>
        <end position="1189"/>
    </location>
</feature>
<dbReference type="InterPro" id="IPR024983">
    <property type="entry name" value="CHAT_dom"/>
</dbReference>
<evidence type="ECO:0000313" key="3">
    <source>
        <dbReference type="EMBL" id="PCD30394.1"/>
    </source>
</evidence>
<reference evidence="3 4" key="2">
    <citation type="journal article" date="2017" name="Sci. Rep.">
        <title>A mobile pathogenicity chromosome in Fusarium oxysporum for infection of multiple cucurbit species.</title>
        <authorList>
            <person name="van Dam P."/>
            <person name="Fokkens L."/>
            <person name="Ayukawa Y."/>
            <person name="van der Gragt M."/>
            <person name="Ter Horst A."/>
            <person name="Brankovics B."/>
            <person name="Houterman P.M."/>
            <person name="Arie T."/>
            <person name="Rep M."/>
        </authorList>
    </citation>
    <scope>NUCLEOTIDE SEQUENCE [LARGE SCALE GENOMIC DNA]</scope>
    <source>
        <strain evidence="3 4">Forc016</strain>
    </source>
</reference>
<reference evidence="3 4" key="1">
    <citation type="journal article" date="2016" name="Environ. Microbiol.">
        <title>Effector profiles distinguish formae speciales of Fusarium oxysporum.</title>
        <authorList>
            <person name="van Dam P."/>
            <person name="Fokkens L."/>
            <person name="Schmidt S.M."/>
            <person name="Linmans J.H."/>
            <person name="Kistler H.C."/>
            <person name="Ma L.J."/>
            <person name="Rep M."/>
        </authorList>
    </citation>
    <scope>NUCLEOTIDE SEQUENCE [LARGE SCALE GENOMIC DNA]</scope>
    <source>
        <strain evidence="3 4">Forc016</strain>
    </source>
</reference>
<dbReference type="SUPFAM" id="SSF81901">
    <property type="entry name" value="HCP-like"/>
    <property type="match status" value="1"/>
</dbReference>
<organism evidence="3 4">
    <name type="scientific">Fusarium oxysporum f. sp. radicis-cucumerinum</name>
    <dbReference type="NCBI Taxonomy" id="327505"/>
    <lineage>
        <taxon>Eukaryota</taxon>
        <taxon>Fungi</taxon>
        <taxon>Dikarya</taxon>
        <taxon>Ascomycota</taxon>
        <taxon>Pezizomycotina</taxon>
        <taxon>Sordariomycetes</taxon>
        <taxon>Hypocreomycetidae</taxon>
        <taxon>Hypocreales</taxon>
        <taxon>Nectriaceae</taxon>
        <taxon>Fusarium</taxon>
        <taxon>Fusarium oxysporum species complex</taxon>
    </lineage>
</organism>
<dbReference type="STRING" id="327505.A0A2H3GU57"/>
<proteinExistence type="predicted"/>
<dbReference type="Gene3D" id="1.25.40.10">
    <property type="entry name" value="Tetratricopeptide repeat domain"/>
    <property type="match status" value="2"/>
</dbReference>
<dbReference type="PANTHER" id="PTHR19959">
    <property type="entry name" value="KINESIN LIGHT CHAIN"/>
    <property type="match status" value="1"/>
</dbReference>
<dbReference type="Proteomes" id="UP000219602">
    <property type="component" value="Chromosome 9"/>
</dbReference>
<dbReference type="PANTHER" id="PTHR19959:SF119">
    <property type="entry name" value="FUNGAL LIPASE-LIKE DOMAIN-CONTAINING PROTEIN"/>
    <property type="match status" value="1"/>
</dbReference>
<dbReference type="Pfam" id="PF12770">
    <property type="entry name" value="CHAT"/>
    <property type="match status" value="1"/>
</dbReference>
<feature type="domain" description="CHAT" evidence="2">
    <location>
        <begin position="890"/>
        <end position="1208"/>
    </location>
</feature>
<comment type="caution">
    <text evidence="3">The sequence shown here is derived from an EMBL/GenBank/DDBJ whole genome shotgun (WGS) entry which is preliminary data.</text>
</comment>
<dbReference type="EMBL" id="MABQ02000007">
    <property type="protein sequence ID" value="PCD30394.1"/>
    <property type="molecule type" value="Genomic_DNA"/>
</dbReference>
<accession>A0A2H3GU57</accession>
<gene>
    <name evidence="3" type="ORF">AU210_010076</name>
</gene>
<dbReference type="SUPFAM" id="SSF48452">
    <property type="entry name" value="TPR-like"/>
    <property type="match status" value="1"/>
</dbReference>
<dbReference type="AlphaFoldDB" id="A0A2H3GU57"/>
<sequence>MSDIGKVEEVIRDARRVLDQMPHDHHARAAYLDELGVALGDKFSITRDMVDLEEAIRLSGEAVDMTPMDSPDRAGRLSNCGIRLAERYSVTEEMSDLKDAIGIMREVLEVTPSDDPDRAMYMNNLGTALADQYAQTRKMADLNESIYITQQAIDAAVEDYSDLPMYLNSLALRLGDRYTRTGDSVDLDNALGIIRDAIYLTPDDSPDRDLYLKTLVIQLGRRYSRTGRVDDLQESIRVSQDIVDTTPSDDPDLPMYLSNLVLALGDLYSITGADSDIENAIFAFREAFDLIPEDSNKTGDLHAQPCWLSNLGVRLGEGYLREDTSADIEEAIRVTQEAIDTTKVTVDKVTYLCNLGNRLGERYSMTGDTADIENAIEATKEAISLSPVDPVTNAMCLLSLGNRFGDRYDVEGTKAYLDESIRILQQAVDMMPENHLGKALLLNSLGVRLAARYTSVNATDDLESAIEMTRRAVEMTPKISLSRALFLHNLGASLGDRYTRMNKTADLDEAIQAAREAVNMTPSGHPNRAMYLKGLAIRLGDRYSREGAGSMSDLDNIIEAASGAVNATPSVHTKRPVYLNSLGIWLMERYKRQDTRIDLDEAIRFLQEAVSKAPESHPERARYLVNLGTSLDHRYARTRDSADHEGALSQFQTALRDPSSPAIDRIAGGIAILQICSTTSDWQQVCDALEVAVSLIPKLTARSLKNPDKQHLLGQVVGLASNAAAAALNAGRGPTAALKFLEQGRGVLATALEEMRTDVIELQARYPELAKRFVSLRDELDPPVARDTFNQDDHGGFNHQARATRRYDAGNKLNEVIAEIQRQPGFEDFLAAPSEAELKASASCGPIVVINTSEYRCDAILVEQHQIRSVQLPKDMEKEARNRDPGKIETLEWLWDTVAHQILDALGFTQRHDPSLEKWPRIWWVATGIMTKFPLHAAGRHNDPSTGSANVLDRVMSSYSSSIKTIIQSRRRGHEAAASAPAQALLVAMKHTPEQTSLPFAAREIEVIRDLVKTMQLEPIEPGQHKHDIMSHLPQCKVFHFAGHGHTDGHDPMRSRLLLDDGKENPLTVANLLEINLRKHLPFLAYLSACGTGRIRDKRFVDESIHLVSACQLAGFRHVIGTLWEVNDELCVDMARITYEGMRDGSMTDESVCEGLHNATRQLRDRWRNMPMNSAARSATDGDRRPRDIIACDDETSPLHWVPYVHFGV</sequence>
<evidence type="ECO:0000313" key="4">
    <source>
        <dbReference type="Proteomes" id="UP000219602"/>
    </source>
</evidence>
<evidence type="ECO:0000256" key="1">
    <source>
        <dbReference type="SAM" id="MobiDB-lite"/>
    </source>
</evidence>
<name>A0A2H3GU57_FUSOX</name>
<feature type="compositionally biased region" description="Basic and acidic residues" evidence="1">
    <location>
        <begin position="1180"/>
        <end position="1189"/>
    </location>
</feature>
<evidence type="ECO:0000259" key="2">
    <source>
        <dbReference type="Pfam" id="PF12770"/>
    </source>
</evidence>